<evidence type="ECO:0000256" key="3">
    <source>
        <dbReference type="SAM" id="SignalP"/>
    </source>
</evidence>
<accession>A0AAW1CTM4</accession>
<evidence type="ECO:0000313" key="4">
    <source>
        <dbReference type="EMBL" id="KAK9501637.1"/>
    </source>
</evidence>
<feature type="signal peptide" evidence="3">
    <location>
        <begin position="1"/>
        <end position="28"/>
    </location>
</feature>
<dbReference type="Proteomes" id="UP001461498">
    <property type="component" value="Unassembled WGS sequence"/>
</dbReference>
<feature type="region of interest" description="Disordered" evidence="1">
    <location>
        <begin position="85"/>
        <end position="111"/>
    </location>
</feature>
<feature type="chain" id="PRO_5043721422" evidence="3">
    <location>
        <begin position="29"/>
        <end position="256"/>
    </location>
</feature>
<comment type="caution">
    <text evidence="4">The sequence shown here is derived from an EMBL/GenBank/DDBJ whole genome shotgun (WGS) entry which is preliminary data.</text>
</comment>
<dbReference type="InterPro" id="IPR012464">
    <property type="entry name" value="DUF1676"/>
</dbReference>
<organism evidence="4 5">
    <name type="scientific">Rhynocoris fuscipes</name>
    <dbReference type="NCBI Taxonomy" id="488301"/>
    <lineage>
        <taxon>Eukaryota</taxon>
        <taxon>Metazoa</taxon>
        <taxon>Ecdysozoa</taxon>
        <taxon>Arthropoda</taxon>
        <taxon>Hexapoda</taxon>
        <taxon>Insecta</taxon>
        <taxon>Pterygota</taxon>
        <taxon>Neoptera</taxon>
        <taxon>Paraneoptera</taxon>
        <taxon>Hemiptera</taxon>
        <taxon>Heteroptera</taxon>
        <taxon>Panheteroptera</taxon>
        <taxon>Cimicomorpha</taxon>
        <taxon>Reduviidae</taxon>
        <taxon>Harpactorinae</taxon>
        <taxon>Harpactorini</taxon>
        <taxon>Rhynocoris</taxon>
    </lineage>
</organism>
<dbReference type="EMBL" id="JAPXFL010000009">
    <property type="protein sequence ID" value="KAK9501637.1"/>
    <property type="molecule type" value="Genomic_DNA"/>
</dbReference>
<dbReference type="PANTHER" id="PTHR21879">
    <property type="entry name" value="FI03362P-RELATED-RELATED"/>
    <property type="match status" value="1"/>
</dbReference>
<evidence type="ECO:0000313" key="5">
    <source>
        <dbReference type="Proteomes" id="UP001461498"/>
    </source>
</evidence>
<keyword evidence="2" id="KW-1133">Transmembrane helix</keyword>
<dbReference type="PANTHER" id="PTHR21879:SF14">
    <property type="entry name" value="OSIRIS 8"/>
    <property type="match status" value="1"/>
</dbReference>
<keyword evidence="2" id="KW-0812">Transmembrane</keyword>
<name>A0AAW1CTM4_9HEMI</name>
<dbReference type="GO" id="GO:0016020">
    <property type="term" value="C:membrane"/>
    <property type="evidence" value="ECO:0007669"/>
    <property type="project" value="TreeGrafter"/>
</dbReference>
<keyword evidence="2" id="KW-0472">Membrane</keyword>
<evidence type="ECO:0000256" key="1">
    <source>
        <dbReference type="SAM" id="MobiDB-lite"/>
    </source>
</evidence>
<protein>
    <submittedName>
        <fullName evidence="4">Uncharacterized protein</fullName>
    </submittedName>
</protein>
<feature type="transmembrane region" description="Helical" evidence="2">
    <location>
        <begin position="156"/>
        <end position="180"/>
    </location>
</feature>
<gene>
    <name evidence="4" type="ORF">O3M35_012328</name>
</gene>
<evidence type="ECO:0000256" key="2">
    <source>
        <dbReference type="SAM" id="Phobius"/>
    </source>
</evidence>
<reference evidence="4 5" key="1">
    <citation type="submission" date="2022-12" db="EMBL/GenBank/DDBJ databases">
        <title>Chromosome-level genome assembly of true bugs.</title>
        <authorList>
            <person name="Ma L."/>
            <person name="Li H."/>
        </authorList>
    </citation>
    <scope>NUCLEOTIDE SEQUENCE [LARGE SCALE GENOMIC DNA]</scope>
    <source>
        <strain evidence="4">Lab_2022b</strain>
    </source>
</reference>
<dbReference type="Pfam" id="PF07898">
    <property type="entry name" value="DUF1676"/>
    <property type="match status" value="1"/>
</dbReference>
<keyword evidence="3" id="KW-0732">Signal</keyword>
<proteinExistence type="predicted"/>
<keyword evidence="5" id="KW-1185">Reference proteome</keyword>
<dbReference type="AlphaFoldDB" id="A0AAW1CTM4"/>
<sequence>MYISRSNSSISLLCLTIFSLLSVFCVNGDSGEGNLKVLYRSLEKCGRSTDIGTCIRLKAVTLLERALHIDTPLVLNDYLSLTPVRRSSDQSNNGVARSEQEIEASLPKSTEEKEQVLDEMIADKVTEYLQARSLQFKLPALPAESSRGKKKGQGGMLLMGALGMGAMMIQLAMGKIALLAGKALLVGKMALLLSAIIGLKKLVGGGGGGESHQVVYATESHGGGHGGGWGRSLNKFEQSNEKAHSLAYSAHSKNQL</sequence>